<keyword evidence="5" id="KW-1185">Reference proteome</keyword>
<dbReference type="Pfam" id="PF25800">
    <property type="entry name" value="FimV_N"/>
    <property type="match status" value="1"/>
</dbReference>
<reference evidence="4 5" key="1">
    <citation type="submission" date="2017-04" db="EMBL/GenBank/DDBJ databases">
        <title>Unexpected and diverse lifestyles within the genus Limnohabitans.</title>
        <authorList>
            <person name="Kasalicky V."/>
            <person name="Mehrshad M."/>
            <person name="Andrei S.-A."/>
            <person name="Salcher M."/>
            <person name="Kratochvilova H."/>
            <person name="Simek K."/>
            <person name="Ghai R."/>
        </authorList>
    </citation>
    <scope>NUCLEOTIDE SEQUENCE [LARGE SCALE GENOMIC DNA]</scope>
    <source>
        <strain evidence="4 5">II-B4</strain>
    </source>
</reference>
<dbReference type="InterPro" id="IPR020012">
    <property type="entry name" value="LysM_FimV"/>
</dbReference>
<feature type="region of interest" description="Disordered" evidence="1">
    <location>
        <begin position="441"/>
        <end position="497"/>
    </location>
</feature>
<name>A0A315E957_9BURK</name>
<keyword evidence="2" id="KW-0812">Transmembrane</keyword>
<evidence type="ECO:0000313" key="4">
    <source>
        <dbReference type="EMBL" id="PUE53338.1"/>
    </source>
</evidence>
<dbReference type="InterPro" id="IPR057840">
    <property type="entry name" value="FimV_N"/>
</dbReference>
<sequence>MPERSMLFVRDHPLTQAATKNMLHTTRALHQPQALTRAWALACLLACASLSAKALTLGQFSIESGLGEPLRAAIEITQYKVEDLRKLKVQLAEPASFEQAGMAFHPALQGLQARLEFRGDGKPYIALTGQAPVNEHFVDVIVEAQWPSGRLAMNYTVLVSPVGALKPRSDKSPSDAPVTSAVITPVVSTQALAAPAVDSAVRNAEDAITVRAGDTATKLVLRKIPAGVSLDQMLLAMVRANPEAFIEGNVNLLREGAQVHLPDAQEAAQISAEEARQTVIAQTADFMAYARRLAQSTLKATDTASREMTGKVEPEVPAPPPVQAAQDKLTLSKREITADNAEARLAVEREIQDKTEQLGALKKNLESLKSLSASPAPEKTSPAEPSPLKPSVPTAAAEAASAPLLDAISRNPSVGAWVVALLAAMAGLVWWVRRRPAHPTDLFGTDKLTTQEPQLTPFPSGLPPQFAGLDLNLTPTPDTAPQTAPPQVPHNAPGSSQ</sequence>
<evidence type="ECO:0000313" key="5">
    <source>
        <dbReference type="Proteomes" id="UP000250790"/>
    </source>
</evidence>
<proteinExistence type="predicted"/>
<keyword evidence="2" id="KW-0472">Membrane</keyword>
<evidence type="ECO:0000256" key="1">
    <source>
        <dbReference type="SAM" id="MobiDB-lite"/>
    </source>
</evidence>
<feature type="region of interest" description="Disordered" evidence="1">
    <location>
        <begin position="370"/>
        <end position="394"/>
    </location>
</feature>
<dbReference type="OrthoDB" id="5298707at2"/>
<feature type="domain" description="FimV N-terminal" evidence="3">
    <location>
        <begin position="55"/>
        <end position="161"/>
    </location>
</feature>
<dbReference type="Proteomes" id="UP000250790">
    <property type="component" value="Unassembled WGS sequence"/>
</dbReference>
<dbReference type="EMBL" id="NESN01000003">
    <property type="protein sequence ID" value="PUE53338.1"/>
    <property type="molecule type" value="Genomic_DNA"/>
</dbReference>
<evidence type="ECO:0000259" key="3">
    <source>
        <dbReference type="Pfam" id="PF25800"/>
    </source>
</evidence>
<protein>
    <recommendedName>
        <fullName evidence="3">FimV N-terminal domain-containing protein</fullName>
    </recommendedName>
</protein>
<gene>
    <name evidence="4" type="ORF">B9Z37_09735</name>
</gene>
<keyword evidence="2" id="KW-1133">Transmembrane helix</keyword>
<dbReference type="RefSeq" id="WP_108312811.1">
    <property type="nucleotide sequence ID" value="NZ_NESN01000003.1"/>
</dbReference>
<dbReference type="NCBIfam" id="TIGR03505">
    <property type="entry name" value="FimV_core"/>
    <property type="match status" value="1"/>
</dbReference>
<dbReference type="AlphaFoldDB" id="A0A315E957"/>
<evidence type="ECO:0000256" key="2">
    <source>
        <dbReference type="SAM" id="Phobius"/>
    </source>
</evidence>
<feature type="transmembrane region" description="Helical" evidence="2">
    <location>
        <begin position="414"/>
        <end position="432"/>
    </location>
</feature>
<comment type="caution">
    <text evidence="4">The sequence shown here is derived from an EMBL/GenBank/DDBJ whole genome shotgun (WGS) entry which is preliminary data.</text>
</comment>
<accession>A0A315E957</accession>
<organism evidence="4 5">
    <name type="scientific">Limnohabitans parvus II-B4</name>
    <dbReference type="NCBI Taxonomy" id="1293052"/>
    <lineage>
        <taxon>Bacteria</taxon>
        <taxon>Pseudomonadati</taxon>
        <taxon>Pseudomonadota</taxon>
        <taxon>Betaproteobacteria</taxon>
        <taxon>Burkholderiales</taxon>
        <taxon>Comamonadaceae</taxon>
        <taxon>Limnohabitans</taxon>
    </lineage>
</organism>